<dbReference type="PANTHER" id="PTHR40274">
    <property type="entry name" value="VIRGINIAMYCIN B LYASE"/>
    <property type="match status" value="1"/>
</dbReference>
<evidence type="ECO:0000313" key="5">
    <source>
        <dbReference type="EMBL" id="AWL07027.1"/>
    </source>
</evidence>
<evidence type="ECO:0000259" key="4">
    <source>
        <dbReference type="Pfam" id="PF07730"/>
    </source>
</evidence>
<keyword evidence="1" id="KW-1133">Transmembrane helix</keyword>
<keyword evidence="6" id="KW-1185">Reference proteome</keyword>
<keyword evidence="1" id="KW-0812">Transmembrane</keyword>
<dbReference type="AlphaFoldDB" id="A0A2S2DNY3"/>
<dbReference type="SUPFAM" id="SSF63829">
    <property type="entry name" value="Calcium-dependent phosphotriesterase"/>
    <property type="match status" value="3"/>
</dbReference>
<feature type="domain" description="Two component regulator three Y" evidence="3">
    <location>
        <begin position="697"/>
        <end position="758"/>
    </location>
</feature>
<dbReference type="InterPro" id="IPR013783">
    <property type="entry name" value="Ig-like_fold"/>
</dbReference>
<dbReference type="GO" id="GO:0016020">
    <property type="term" value="C:membrane"/>
    <property type="evidence" value="ECO:0007669"/>
    <property type="project" value="InterPro"/>
</dbReference>
<dbReference type="GO" id="GO:0046983">
    <property type="term" value="F:protein dimerization activity"/>
    <property type="evidence" value="ECO:0007669"/>
    <property type="project" value="InterPro"/>
</dbReference>
<feature type="chain" id="PRO_5015552508" description="Two component regulator three Y domain-containing protein" evidence="2">
    <location>
        <begin position="29"/>
        <end position="945"/>
    </location>
</feature>
<feature type="transmembrane region" description="Helical" evidence="1">
    <location>
        <begin position="766"/>
        <end position="783"/>
    </location>
</feature>
<keyword evidence="1" id="KW-0472">Membrane</keyword>
<reference evidence="5 6" key="1">
    <citation type="submission" date="2018-05" db="EMBL/GenBank/DDBJ databases">
        <title>Complete genome sequence of Massilia oculi sp. nov. CCUG 43427T (=DSM 26321T), the type strain of M. oculi, and comparison with genome sequences of other Massilia strains.</title>
        <authorList>
            <person name="Zhu B."/>
        </authorList>
    </citation>
    <scope>NUCLEOTIDE SEQUENCE [LARGE SCALE GENOMIC DNA]</scope>
    <source>
        <strain evidence="5 6">CCUG 43427</strain>
    </source>
</reference>
<evidence type="ECO:0000256" key="2">
    <source>
        <dbReference type="SAM" id="SignalP"/>
    </source>
</evidence>
<evidence type="ECO:0000259" key="3">
    <source>
        <dbReference type="Pfam" id="PF07495"/>
    </source>
</evidence>
<dbReference type="EMBL" id="CP029343">
    <property type="protein sequence ID" value="AWL07027.1"/>
    <property type="molecule type" value="Genomic_DNA"/>
</dbReference>
<dbReference type="InterPro" id="IPR011712">
    <property type="entry name" value="Sig_transdc_His_kin_sub3_dim/P"/>
</dbReference>
<dbReference type="KEGG" id="mtim:DIR46_23115"/>
<dbReference type="InterPro" id="IPR051344">
    <property type="entry name" value="Vgb"/>
</dbReference>
<feature type="domain" description="Signal transduction histidine kinase subgroup 3 dimerisation and phosphoacceptor" evidence="4">
    <location>
        <begin position="805"/>
        <end position="869"/>
    </location>
</feature>
<accession>A0A2S2DNY3</accession>
<dbReference type="Proteomes" id="UP000245820">
    <property type="component" value="Chromosome"/>
</dbReference>
<evidence type="ECO:0008006" key="7">
    <source>
        <dbReference type="Google" id="ProtNLM"/>
    </source>
</evidence>
<dbReference type="GO" id="GO:0000155">
    <property type="term" value="F:phosphorelay sensor kinase activity"/>
    <property type="evidence" value="ECO:0007669"/>
    <property type="project" value="InterPro"/>
</dbReference>
<protein>
    <recommendedName>
        <fullName evidence="7">Two component regulator three Y domain-containing protein</fullName>
    </recommendedName>
</protein>
<evidence type="ECO:0000256" key="1">
    <source>
        <dbReference type="SAM" id="Phobius"/>
    </source>
</evidence>
<dbReference type="InterPro" id="IPR015943">
    <property type="entry name" value="WD40/YVTN_repeat-like_dom_sf"/>
</dbReference>
<dbReference type="PANTHER" id="PTHR40274:SF3">
    <property type="entry name" value="VIRGINIAMYCIN B LYASE"/>
    <property type="match status" value="1"/>
</dbReference>
<name>A0A2S2DNY3_9BURK</name>
<dbReference type="InterPro" id="IPR011123">
    <property type="entry name" value="Y_Y_Y"/>
</dbReference>
<sequence>MFLKTATASLLLAAIVAIVAFSIRPLPAAAAADDEGRLQAAFPPASPMLHARWLVRDGAPRDVQGIAQTPDGWLWLGSTDGLYRFDGVAFTRYRPPPGVTMSTNLSNIGTLPDGTLWTVPFFGGLVLIKGGQVRIFDEKDGLPGGTINKLAGGRDGRLWAAADSGLFLLEPGAGRWRTVTGELGLPGGVGDVIVDRQDTVWVQTAEGDPIGNHAMRSGEPRFRLVATQAATGSIKEGPDGVIWATDSSRPGLRRLSPGVTPPALDALLGRMPITGGVHIDDRGGFWFAATRGVVRVALDGERGEAQEFTTRQGLSGEQAIAAFTDREGNVWISTEGGLDQFRPSRMRRLAPPTLMQDARALAASPAGELWTDTAYYRDIDAAPRPYREPGTRRDTVLQMVRDRHGAIVYCTYSRLWRLEGLTPVRIPLPPGVEARQMQPIYAIARDAGDALWISLGRRGPWRNEDGAWRAHGGIPALEGFASTNIAAGPDGRLWFGSVGSRIAVLREGEVRLFGPADGLDIGAVLTIVPDAEGAWLGGDEGLARFDGRRARRLQGSDGEQFQGGSGVVQDHDGALWINGPRGLAGIPAAEVRQFLRDPRYRVQYRRFDENDGLTGTVHMMFPIPSMVPLPGGRLAVSTTGGVFVFDPSQAQRNRLPPPVHVTGIVADGTEYAAAQASVGLAPAPDNVRIDYTALSLSLPRRVRFRYMHEGVDRGWQEAGNRRSAFYTGLAPGSYTFRVKAANDDGVWNEDGARLALTIPPTMFQTAWFRLACALLLALAVYGLHRLRLALALRTQRRSFEARVAERERIARDLHDTLLQSVQGLIMHFRRIALRTPQDAPTRPLMEEALVLATEVLEEGRDKVGDLRHAPRTPTWRSCWRAMASAWRPSMRWRSRCARKESRARCGRRRWTRYWRSAAKQSATPSCTPGPRASRRCCSMATTNSC</sequence>
<dbReference type="Pfam" id="PF07495">
    <property type="entry name" value="Y_Y_Y"/>
    <property type="match status" value="1"/>
</dbReference>
<dbReference type="Gene3D" id="2.130.10.10">
    <property type="entry name" value="YVTN repeat-like/Quinoprotein amine dehydrogenase"/>
    <property type="match status" value="3"/>
</dbReference>
<dbReference type="Gene3D" id="2.60.40.10">
    <property type="entry name" value="Immunoglobulins"/>
    <property type="match status" value="1"/>
</dbReference>
<dbReference type="Gene3D" id="1.20.5.1930">
    <property type="match status" value="1"/>
</dbReference>
<dbReference type="Pfam" id="PF07730">
    <property type="entry name" value="HisKA_3"/>
    <property type="match status" value="1"/>
</dbReference>
<keyword evidence="2" id="KW-0732">Signal</keyword>
<gene>
    <name evidence="5" type="ORF">DIR46_23115</name>
</gene>
<dbReference type="OrthoDB" id="5384984at2"/>
<evidence type="ECO:0000313" key="6">
    <source>
        <dbReference type="Proteomes" id="UP000245820"/>
    </source>
</evidence>
<proteinExistence type="predicted"/>
<organism evidence="5 6">
    <name type="scientific">Massilia oculi</name>
    <dbReference type="NCBI Taxonomy" id="945844"/>
    <lineage>
        <taxon>Bacteria</taxon>
        <taxon>Pseudomonadati</taxon>
        <taxon>Pseudomonadota</taxon>
        <taxon>Betaproteobacteria</taxon>
        <taxon>Burkholderiales</taxon>
        <taxon>Oxalobacteraceae</taxon>
        <taxon>Telluria group</taxon>
        <taxon>Massilia</taxon>
    </lineage>
</organism>
<feature type="signal peptide" evidence="2">
    <location>
        <begin position="1"/>
        <end position="28"/>
    </location>
</feature>